<sequence>MAKHDLTLMYAMHNALRRELEHLAKLAAREDEDPRRLLADAPGWELFKKALHAHHTAEDEVLWPVMREALAGRPGDLALLDAMEAEHARIDPVIEAIDAGSEPLDVLVAALTTGLTAHLKHEEDAALPLMDEAVTPEQLVAFGQAHAAGIGPDAPRILPWLVEGADAGTVAATLAPLPEPARAAFENEWRPAYEALNRWNTP</sequence>
<dbReference type="OrthoDB" id="5197650at2"/>
<evidence type="ECO:0000259" key="1">
    <source>
        <dbReference type="Pfam" id="PF01814"/>
    </source>
</evidence>
<comment type="caution">
    <text evidence="2">The sequence shown here is derived from an EMBL/GenBank/DDBJ whole genome shotgun (WGS) entry which is preliminary data.</text>
</comment>
<protein>
    <submittedName>
        <fullName evidence="2">Hemerythrin domain-containing protein</fullName>
    </submittedName>
</protein>
<organism evidence="2 3">
    <name type="scientific">Actinomadura soli</name>
    <dbReference type="NCBI Taxonomy" id="2508997"/>
    <lineage>
        <taxon>Bacteria</taxon>
        <taxon>Bacillati</taxon>
        <taxon>Actinomycetota</taxon>
        <taxon>Actinomycetes</taxon>
        <taxon>Streptosporangiales</taxon>
        <taxon>Thermomonosporaceae</taxon>
        <taxon>Actinomadura</taxon>
    </lineage>
</organism>
<dbReference type="AlphaFoldDB" id="A0A5C4J244"/>
<dbReference type="Pfam" id="PF01814">
    <property type="entry name" value="Hemerythrin"/>
    <property type="match status" value="1"/>
</dbReference>
<reference evidence="2 3" key="1">
    <citation type="submission" date="2019-05" db="EMBL/GenBank/DDBJ databases">
        <title>Draft genome sequence of Actinomadura sp. 14C53.</title>
        <authorList>
            <person name="Saricaoglu S."/>
            <person name="Isik K."/>
        </authorList>
    </citation>
    <scope>NUCLEOTIDE SEQUENCE [LARGE SCALE GENOMIC DNA]</scope>
    <source>
        <strain evidence="2 3">14C53</strain>
    </source>
</reference>
<proteinExistence type="predicted"/>
<dbReference type="InterPro" id="IPR012312">
    <property type="entry name" value="Hemerythrin-like"/>
</dbReference>
<evidence type="ECO:0000313" key="3">
    <source>
        <dbReference type="Proteomes" id="UP000309174"/>
    </source>
</evidence>
<accession>A0A5C4J244</accession>
<dbReference type="Proteomes" id="UP000309174">
    <property type="component" value="Unassembled WGS sequence"/>
</dbReference>
<dbReference type="Gene3D" id="1.20.120.520">
    <property type="entry name" value="nmb1532 protein domain like"/>
    <property type="match status" value="1"/>
</dbReference>
<dbReference type="EMBL" id="VCKW01000286">
    <property type="protein sequence ID" value="TMQ90493.1"/>
    <property type="molecule type" value="Genomic_DNA"/>
</dbReference>
<evidence type="ECO:0000313" key="2">
    <source>
        <dbReference type="EMBL" id="TMQ90493.1"/>
    </source>
</evidence>
<keyword evidence="3" id="KW-1185">Reference proteome</keyword>
<gene>
    <name evidence="2" type="ORF">ETD83_35220</name>
</gene>
<name>A0A5C4J244_9ACTN</name>
<feature type="domain" description="Hemerythrin-like" evidence="1">
    <location>
        <begin position="6"/>
        <end position="129"/>
    </location>
</feature>
<dbReference type="CDD" id="cd12108">
    <property type="entry name" value="Hr-like"/>
    <property type="match status" value="1"/>
</dbReference>
<dbReference type="RefSeq" id="WP_138649534.1">
    <property type="nucleotide sequence ID" value="NZ_VCKW01000286.1"/>
</dbReference>